<keyword evidence="2" id="KW-1185">Reference proteome</keyword>
<dbReference type="RefSeq" id="WP_220209935.1">
    <property type="nucleotide sequence ID" value="NZ_BNJK01000002.1"/>
</dbReference>
<dbReference type="EMBL" id="BNJK01000002">
    <property type="protein sequence ID" value="GHO99287.1"/>
    <property type="molecule type" value="Genomic_DNA"/>
</dbReference>
<name>A0A8J3N9G0_9CHLR</name>
<organism evidence="1 2">
    <name type="scientific">Reticulibacter mediterranei</name>
    <dbReference type="NCBI Taxonomy" id="2778369"/>
    <lineage>
        <taxon>Bacteria</taxon>
        <taxon>Bacillati</taxon>
        <taxon>Chloroflexota</taxon>
        <taxon>Ktedonobacteria</taxon>
        <taxon>Ktedonobacterales</taxon>
        <taxon>Reticulibacteraceae</taxon>
        <taxon>Reticulibacter</taxon>
    </lineage>
</organism>
<gene>
    <name evidence="1" type="ORF">KSF_093350</name>
</gene>
<evidence type="ECO:0000313" key="2">
    <source>
        <dbReference type="Proteomes" id="UP000597444"/>
    </source>
</evidence>
<sequence>MTEQHTPADQQAKHRVRLPGFVSDEEIGLGNVIKKVTSTIGIKTCGGCQRRAEALNRWMSFTGRGSR</sequence>
<protein>
    <submittedName>
        <fullName evidence="1">Uncharacterized protein</fullName>
    </submittedName>
</protein>
<dbReference type="AlphaFoldDB" id="A0A8J3N9G0"/>
<reference evidence="1" key="1">
    <citation type="submission" date="2020-10" db="EMBL/GenBank/DDBJ databases">
        <title>Taxonomic study of unclassified bacteria belonging to the class Ktedonobacteria.</title>
        <authorList>
            <person name="Yabe S."/>
            <person name="Wang C.M."/>
            <person name="Zheng Y."/>
            <person name="Sakai Y."/>
            <person name="Cavaletti L."/>
            <person name="Monciardini P."/>
            <person name="Donadio S."/>
        </authorList>
    </citation>
    <scope>NUCLEOTIDE SEQUENCE</scope>
    <source>
        <strain evidence="1">ID150040</strain>
    </source>
</reference>
<accession>A0A8J3N9G0</accession>
<evidence type="ECO:0000313" key="1">
    <source>
        <dbReference type="EMBL" id="GHO99287.1"/>
    </source>
</evidence>
<dbReference type="Proteomes" id="UP000597444">
    <property type="component" value="Unassembled WGS sequence"/>
</dbReference>
<proteinExistence type="predicted"/>
<comment type="caution">
    <text evidence="1">The sequence shown here is derived from an EMBL/GenBank/DDBJ whole genome shotgun (WGS) entry which is preliminary data.</text>
</comment>